<dbReference type="Pfam" id="PF06445">
    <property type="entry name" value="GyrI-like"/>
    <property type="match status" value="1"/>
</dbReference>
<comment type="caution">
    <text evidence="2">The sequence shown here is derived from an EMBL/GenBank/DDBJ whole genome shotgun (WGS) entry which is preliminary data.</text>
</comment>
<dbReference type="InterPro" id="IPR008319">
    <property type="entry name" value="GyrI-like_CCH_Lin2189-like"/>
</dbReference>
<dbReference type="EMBL" id="LEPB01000001">
    <property type="protein sequence ID" value="RCA12310.1"/>
    <property type="molecule type" value="Genomic_DNA"/>
</dbReference>
<dbReference type="InterPro" id="IPR011256">
    <property type="entry name" value="Reg_factor_effector_dom_sf"/>
</dbReference>
<evidence type="ECO:0000313" key="2">
    <source>
        <dbReference type="EMBL" id="RCA12310.1"/>
    </source>
</evidence>
<sequence>MEKIDWKKSEPGYSIKKRPQILVLPEQHFFSINGVGDPNDEDFQRRVACLYAWSYAIRMSPKKDWVIPNYQPYTVYPLEGLWGIQEKYLNEKVMQKKHFAYQLMIKQPGFVTKEVAQEALVRSAHKLPSELIDQLQFVTIEEGLTAQMVHVGPYDDEPATFKKLADFIQKEGYERTSKEHKEIYMSDPRRANPEKMKTILRVSIAPKSIR</sequence>
<reference evidence="2 3" key="1">
    <citation type="submission" date="2015-06" db="EMBL/GenBank/DDBJ databases">
        <title>The Genome Sequence of Enterococcus durans 4EA1.</title>
        <authorList>
            <consortium name="The Broad Institute Genomics Platform"/>
            <consortium name="The Broad Institute Genome Sequencing Center for Infectious Disease"/>
            <person name="Earl A.M."/>
            <person name="Van Tyne D."/>
            <person name="Lebreton F."/>
            <person name="Saavedra J.T."/>
            <person name="Gilmore M.S."/>
            <person name="Manson Mcguire A."/>
            <person name="Clock S."/>
            <person name="Crupain M."/>
            <person name="Rangan U."/>
            <person name="Young S."/>
            <person name="Abouelleil A."/>
            <person name="Cao P."/>
            <person name="Chapman S.B."/>
            <person name="Griggs A."/>
            <person name="Priest M."/>
            <person name="Shea T."/>
            <person name="Wortman J."/>
            <person name="Nusbaum C."/>
            <person name="Birren B."/>
        </authorList>
    </citation>
    <scope>NUCLEOTIDE SEQUENCE [LARGE SCALE GENOMIC DNA]</scope>
    <source>
        <strain evidence="2 3">4EA1</strain>
    </source>
</reference>
<dbReference type="STRING" id="53345.LIU_03860"/>
<evidence type="ECO:0000313" key="3">
    <source>
        <dbReference type="Proteomes" id="UP000252797"/>
    </source>
</evidence>
<evidence type="ECO:0000259" key="1">
    <source>
        <dbReference type="Pfam" id="PF06445"/>
    </source>
</evidence>
<dbReference type="InterPro" id="IPR029442">
    <property type="entry name" value="GyrI-like"/>
</dbReference>
<feature type="domain" description="GyrI-like small molecule binding" evidence="1">
    <location>
        <begin position="19"/>
        <end position="202"/>
    </location>
</feature>
<organism evidence="2 3">
    <name type="scientific">Enterococcus durans</name>
    <dbReference type="NCBI Taxonomy" id="53345"/>
    <lineage>
        <taxon>Bacteria</taxon>
        <taxon>Bacillati</taxon>
        <taxon>Bacillota</taxon>
        <taxon>Bacilli</taxon>
        <taxon>Lactobacillales</taxon>
        <taxon>Enterococcaceae</taxon>
        <taxon>Enterococcus</taxon>
    </lineage>
</organism>
<dbReference type="SUPFAM" id="SSF55136">
    <property type="entry name" value="Probable bacterial effector-binding domain"/>
    <property type="match status" value="1"/>
</dbReference>
<gene>
    <name evidence="2" type="ORF">EA71_00517</name>
</gene>
<dbReference type="Gene3D" id="3.20.80.10">
    <property type="entry name" value="Regulatory factor, effector binding domain"/>
    <property type="match status" value="1"/>
</dbReference>
<accession>A0A367CJS1</accession>
<name>A0A367CJS1_9ENTE</name>
<dbReference type="PIRSF" id="PIRSF031644">
    <property type="entry name" value="UCP031644"/>
    <property type="match status" value="1"/>
</dbReference>
<dbReference type="Proteomes" id="UP000252797">
    <property type="component" value="Unassembled WGS sequence"/>
</dbReference>
<proteinExistence type="predicted"/>
<dbReference type="RefSeq" id="WP_113845275.1">
    <property type="nucleotide sequence ID" value="NZ_JAQLAZ010000006.1"/>
</dbReference>
<protein>
    <recommendedName>
        <fullName evidence="1">GyrI-like small molecule binding domain-containing protein</fullName>
    </recommendedName>
</protein>
<dbReference type="AlphaFoldDB" id="A0A367CJS1"/>